<proteinExistence type="predicted"/>
<dbReference type="InterPro" id="IPR045339">
    <property type="entry name" value="DUF6534"/>
</dbReference>
<dbReference type="Proteomes" id="UP000308652">
    <property type="component" value="Unassembled WGS sequence"/>
</dbReference>
<organism evidence="3 4">
    <name type="scientific">Crucibulum laeve</name>
    <dbReference type="NCBI Taxonomy" id="68775"/>
    <lineage>
        <taxon>Eukaryota</taxon>
        <taxon>Fungi</taxon>
        <taxon>Dikarya</taxon>
        <taxon>Basidiomycota</taxon>
        <taxon>Agaricomycotina</taxon>
        <taxon>Agaricomycetes</taxon>
        <taxon>Agaricomycetidae</taxon>
        <taxon>Agaricales</taxon>
        <taxon>Agaricineae</taxon>
        <taxon>Nidulariaceae</taxon>
        <taxon>Crucibulum</taxon>
    </lineage>
</organism>
<feature type="transmembrane region" description="Helical" evidence="1">
    <location>
        <begin position="31"/>
        <end position="50"/>
    </location>
</feature>
<dbReference type="AlphaFoldDB" id="A0A5C3LH20"/>
<feature type="transmembrane region" description="Helical" evidence="1">
    <location>
        <begin position="208"/>
        <end position="229"/>
    </location>
</feature>
<accession>A0A5C3LH20</accession>
<evidence type="ECO:0000313" key="3">
    <source>
        <dbReference type="EMBL" id="TFK32070.1"/>
    </source>
</evidence>
<keyword evidence="1" id="KW-0472">Membrane</keyword>
<protein>
    <recommendedName>
        <fullName evidence="2">DUF6534 domain-containing protein</fullName>
    </recommendedName>
</protein>
<keyword evidence="4" id="KW-1185">Reference proteome</keyword>
<keyword evidence="1" id="KW-1133">Transmembrane helix</keyword>
<evidence type="ECO:0000313" key="4">
    <source>
        <dbReference type="Proteomes" id="UP000308652"/>
    </source>
</evidence>
<feature type="non-terminal residue" evidence="3">
    <location>
        <position position="232"/>
    </location>
</feature>
<dbReference type="EMBL" id="ML213688">
    <property type="protein sequence ID" value="TFK32070.1"/>
    <property type="molecule type" value="Genomic_DNA"/>
</dbReference>
<feature type="non-terminal residue" evidence="3">
    <location>
        <position position="1"/>
    </location>
</feature>
<keyword evidence="1" id="KW-0812">Transmembrane</keyword>
<gene>
    <name evidence="3" type="ORF">BDQ12DRAFT_562755</name>
</gene>
<dbReference type="OrthoDB" id="2536347at2759"/>
<dbReference type="PANTHER" id="PTHR40465">
    <property type="entry name" value="CHROMOSOME 1, WHOLE GENOME SHOTGUN SEQUENCE"/>
    <property type="match status" value="1"/>
</dbReference>
<feature type="transmembrane region" description="Helical" evidence="1">
    <location>
        <begin position="6"/>
        <end position="24"/>
    </location>
</feature>
<dbReference type="Pfam" id="PF20152">
    <property type="entry name" value="DUF6534"/>
    <property type="match status" value="1"/>
</dbReference>
<feature type="transmembrane region" description="Helical" evidence="1">
    <location>
        <begin position="184"/>
        <end position="202"/>
    </location>
</feature>
<feature type="transmembrane region" description="Helical" evidence="1">
    <location>
        <begin position="138"/>
        <end position="163"/>
    </location>
</feature>
<reference evidence="3 4" key="1">
    <citation type="journal article" date="2019" name="Nat. Ecol. Evol.">
        <title>Megaphylogeny resolves global patterns of mushroom evolution.</title>
        <authorList>
            <person name="Varga T."/>
            <person name="Krizsan K."/>
            <person name="Foldi C."/>
            <person name="Dima B."/>
            <person name="Sanchez-Garcia M."/>
            <person name="Sanchez-Ramirez S."/>
            <person name="Szollosi G.J."/>
            <person name="Szarkandi J.G."/>
            <person name="Papp V."/>
            <person name="Albert L."/>
            <person name="Andreopoulos W."/>
            <person name="Angelini C."/>
            <person name="Antonin V."/>
            <person name="Barry K.W."/>
            <person name="Bougher N.L."/>
            <person name="Buchanan P."/>
            <person name="Buyck B."/>
            <person name="Bense V."/>
            <person name="Catcheside P."/>
            <person name="Chovatia M."/>
            <person name="Cooper J."/>
            <person name="Damon W."/>
            <person name="Desjardin D."/>
            <person name="Finy P."/>
            <person name="Geml J."/>
            <person name="Haridas S."/>
            <person name="Hughes K."/>
            <person name="Justo A."/>
            <person name="Karasinski D."/>
            <person name="Kautmanova I."/>
            <person name="Kiss B."/>
            <person name="Kocsube S."/>
            <person name="Kotiranta H."/>
            <person name="LaButti K.M."/>
            <person name="Lechner B.E."/>
            <person name="Liimatainen K."/>
            <person name="Lipzen A."/>
            <person name="Lukacs Z."/>
            <person name="Mihaltcheva S."/>
            <person name="Morgado L.N."/>
            <person name="Niskanen T."/>
            <person name="Noordeloos M.E."/>
            <person name="Ohm R.A."/>
            <person name="Ortiz-Santana B."/>
            <person name="Ovrebo C."/>
            <person name="Racz N."/>
            <person name="Riley R."/>
            <person name="Savchenko A."/>
            <person name="Shiryaev A."/>
            <person name="Soop K."/>
            <person name="Spirin V."/>
            <person name="Szebenyi C."/>
            <person name="Tomsovsky M."/>
            <person name="Tulloss R.E."/>
            <person name="Uehling J."/>
            <person name="Grigoriev I.V."/>
            <person name="Vagvolgyi C."/>
            <person name="Papp T."/>
            <person name="Martin F.M."/>
            <person name="Miettinen O."/>
            <person name="Hibbett D.S."/>
            <person name="Nagy L.G."/>
        </authorList>
    </citation>
    <scope>NUCLEOTIDE SEQUENCE [LARGE SCALE GENOMIC DNA]</scope>
    <source>
        <strain evidence="3 4">CBS 166.37</strain>
    </source>
</reference>
<evidence type="ECO:0000259" key="2">
    <source>
        <dbReference type="Pfam" id="PF20152"/>
    </source>
</evidence>
<name>A0A5C3LH20_9AGAR</name>
<feature type="transmembrane region" description="Helical" evidence="1">
    <location>
        <begin position="70"/>
        <end position="92"/>
    </location>
</feature>
<dbReference type="PANTHER" id="PTHR40465:SF1">
    <property type="entry name" value="DUF6534 DOMAIN-CONTAINING PROTEIN"/>
    <property type="match status" value="1"/>
</dbReference>
<evidence type="ECO:0000256" key="1">
    <source>
        <dbReference type="SAM" id="Phobius"/>
    </source>
</evidence>
<sequence>KLTGYMLNWILHGALSIQTYHYYLAFPKDRIFIKVLVYGVYFIEVIQSSVATYDAFTAFGSGNFSRLSQMRLSGVSGAILGGLIACIGQSYYAYRIRVLSRSRVIPLFVILISMLQLAAGLMTGILVCKEKNASELRIISYTWTGSSALCDAVIACYMTFFLLRQDTDFKTTRRLLRRLVRLSVETGVVTASMAITTLVLITAFPIEIYFMAVAGTISKWYSNTLLVILNSR</sequence>
<feature type="transmembrane region" description="Helical" evidence="1">
    <location>
        <begin position="104"/>
        <end position="126"/>
    </location>
</feature>
<feature type="domain" description="DUF6534" evidence="2">
    <location>
        <begin position="147"/>
        <end position="232"/>
    </location>
</feature>